<proteinExistence type="inferred from homology"/>
<gene>
    <name evidence="2" type="ORF">EV212_101346</name>
</gene>
<dbReference type="GO" id="GO:0016998">
    <property type="term" value="P:cell wall macromolecule catabolic process"/>
    <property type="evidence" value="ECO:0007669"/>
    <property type="project" value="InterPro"/>
</dbReference>
<evidence type="ECO:0000313" key="2">
    <source>
        <dbReference type="EMBL" id="TCO86555.1"/>
    </source>
</evidence>
<keyword evidence="3" id="KW-1185">Reference proteome</keyword>
<accession>A0A4R2LJF7</accession>
<organism evidence="2 3">
    <name type="scientific">Frisingicoccus caecimuris</name>
    <dbReference type="NCBI Taxonomy" id="1796636"/>
    <lineage>
        <taxon>Bacteria</taxon>
        <taxon>Bacillati</taxon>
        <taxon>Bacillota</taxon>
        <taxon>Clostridia</taxon>
        <taxon>Lachnospirales</taxon>
        <taxon>Lachnospiraceae</taxon>
        <taxon>Frisingicoccus</taxon>
    </lineage>
</organism>
<dbReference type="InterPro" id="IPR017853">
    <property type="entry name" value="GH"/>
</dbReference>
<dbReference type="AlphaFoldDB" id="A0A4R2LJF7"/>
<dbReference type="GO" id="GO:0016052">
    <property type="term" value="P:carbohydrate catabolic process"/>
    <property type="evidence" value="ECO:0007669"/>
    <property type="project" value="TreeGrafter"/>
</dbReference>
<dbReference type="Proteomes" id="UP000295711">
    <property type="component" value="Unassembled WGS sequence"/>
</dbReference>
<evidence type="ECO:0000256" key="1">
    <source>
        <dbReference type="ARBA" id="ARBA00010646"/>
    </source>
</evidence>
<dbReference type="CDD" id="cd06414">
    <property type="entry name" value="GH25_LytC-like"/>
    <property type="match status" value="1"/>
</dbReference>
<comment type="similarity">
    <text evidence="1">Belongs to the glycosyl hydrolase 25 family.</text>
</comment>
<name>A0A4R2LJF7_9FIRM</name>
<dbReference type="SUPFAM" id="SSF51445">
    <property type="entry name" value="(Trans)glycosidases"/>
    <property type="match status" value="1"/>
</dbReference>
<dbReference type="Gene3D" id="3.20.20.80">
    <property type="entry name" value="Glycosidases"/>
    <property type="match status" value="1"/>
</dbReference>
<dbReference type="Pfam" id="PF01183">
    <property type="entry name" value="Glyco_hydro_25"/>
    <property type="match status" value="1"/>
</dbReference>
<dbReference type="PROSITE" id="PS51904">
    <property type="entry name" value="GLYCOSYL_HYDROL_F25_2"/>
    <property type="match status" value="1"/>
</dbReference>
<sequence length="351" mass="39954">MNHPINNKKTGIDVSYSQGQINWPEIKNHIDFAIIRCGYGDNIESQDDAYWKYNADACTRLNIPFGVYIYSYAANDTQSRSEAEHVLRLIHGYKLSYPVYLDLEEESAAVQEHAVRGAQIFGDILETSGYNVGIYANLNWFRNIIGNRLDRFSKWVAQYNTACTYEGRYDMWQYTSAGYLPGIFGNVDMNYDFSTPTVSAAPNTSNPPDIYYAVKTRNYGILPDVKNRDDYAGWQEDEIIAVKIGVSSGAVRYRVHLIDRQWLDYVTGCSWQDYHNGYAGDNQTAIDAIEIYYETDISKTGGKYYKAVYQVKGKGNSSYYPNQYDNETGPDMDGYAGCFGVPLTELLIRLE</sequence>
<protein>
    <submittedName>
        <fullName evidence="2">GH25 family lysozyme M1 (1,4-beta-N-acetylmuramidase)</fullName>
    </submittedName>
</protein>
<dbReference type="PANTHER" id="PTHR34135:SF2">
    <property type="entry name" value="LYSOZYME"/>
    <property type="match status" value="1"/>
</dbReference>
<evidence type="ECO:0000313" key="3">
    <source>
        <dbReference type="Proteomes" id="UP000295711"/>
    </source>
</evidence>
<dbReference type="GO" id="GO:0009253">
    <property type="term" value="P:peptidoglycan catabolic process"/>
    <property type="evidence" value="ECO:0007669"/>
    <property type="project" value="InterPro"/>
</dbReference>
<reference evidence="2 3" key="1">
    <citation type="submission" date="2019-03" db="EMBL/GenBank/DDBJ databases">
        <title>Genomic Encyclopedia of Type Strains, Phase IV (KMG-IV): sequencing the most valuable type-strain genomes for metagenomic binning, comparative biology and taxonomic classification.</title>
        <authorList>
            <person name="Goeker M."/>
        </authorList>
    </citation>
    <scope>NUCLEOTIDE SEQUENCE [LARGE SCALE GENOMIC DNA]</scope>
    <source>
        <strain evidence="2 3">DSM 28559</strain>
    </source>
</reference>
<dbReference type="GO" id="GO:0003796">
    <property type="term" value="F:lysozyme activity"/>
    <property type="evidence" value="ECO:0007669"/>
    <property type="project" value="InterPro"/>
</dbReference>
<dbReference type="PANTHER" id="PTHR34135">
    <property type="entry name" value="LYSOZYME"/>
    <property type="match status" value="1"/>
</dbReference>
<dbReference type="EMBL" id="SLXA01000001">
    <property type="protein sequence ID" value="TCO86555.1"/>
    <property type="molecule type" value="Genomic_DNA"/>
</dbReference>
<comment type="caution">
    <text evidence="2">The sequence shown here is derived from an EMBL/GenBank/DDBJ whole genome shotgun (WGS) entry which is preliminary data.</text>
</comment>
<dbReference type="OrthoDB" id="9783374at2"/>
<dbReference type="RefSeq" id="WP_132087910.1">
    <property type="nucleotide sequence ID" value="NZ_JANKAQ010000002.1"/>
</dbReference>
<dbReference type="InterPro" id="IPR002053">
    <property type="entry name" value="Glyco_hydro_25"/>
</dbReference>